<evidence type="ECO:0000313" key="14">
    <source>
        <dbReference type="Proteomes" id="UP000197019"/>
    </source>
</evidence>
<dbReference type="EMBL" id="CP022129">
    <property type="protein sequence ID" value="ASF47341.1"/>
    <property type="molecule type" value="Genomic_DNA"/>
</dbReference>
<evidence type="ECO:0000256" key="5">
    <source>
        <dbReference type="ARBA" id="ARBA00022519"/>
    </source>
</evidence>
<evidence type="ECO:0000256" key="10">
    <source>
        <dbReference type="ARBA" id="ARBA00030775"/>
    </source>
</evidence>
<dbReference type="Gene3D" id="3.55.40.10">
    <property type="entry name" value="minor pseudopilin epsh domain"/>
    <property type="match status" value="1"/>
</dbReference>
<evidence type="ECO:0000256" key="1">
    <source>
        <dbReference type="ARBA" id="ARBA00004377"/>
    </source>
</evidence>
<keyword evidence="4" id="KW-0488">Methylation</keyword>
<dbReference type="KEGG" id="mpsy:CEK71_15420"/>
<name>A0A1Z4C1F5_9GAMM</name>
<dbReference type="RefSeq" id="WP_088620213.1">
    <property type="nucleotide sequence ID" value="NZ_CP022129.1"/>
</dbReference>
<evidence type="ECO:0000256" key="7">
    <source>
        <dbReference type="ARBA" id="ARBA00022989"/>
    </source>
</evidence>
<dbReference type="AlphaFoldDB" id="A0A1Z4C1F5"/>
<evidence type="ECO:0000256" key="4">
    <source>
        <dbReference type="ARBA" id="ARBA00022481"/>
    </source>
</evidence>
<evidence type="ECO:0000256" key="3">
    <source>
        <dbReference type="ARBA" id="ARBA00022475"/>
    </source>
</evidence>
<dbReference type="InterPro" id="IPR022346">
    <property type="entry name" value="T2SS_GspH"/>
</dbReference>
<evidence type="ECO:0000256" key="8">
    <source>
        <dbReference type="ARBA" id="ARBA00023136"/>
    </source>
</evidence>
<proteinExistence type="inferred from homology"/>
<evidence type="ECO:0000259" key="12">
    <source>
        <dbReference type="Pfam" id="PF12019"/>
    </source>
</evidence>
<dbReference type="GO" id="GO:0005886">
    <property type="term" value="C:plasma membrane"/>
    <property type="evidence" value="ECO:0007669"/>
    <property type="project" value="UniProtKB-SubCell"/>
</dbReference>
<reference evidence="13 14" key="1">
    <citation type="submission" date="2017-06" db="EMBL/GenBank/DDBJ databases">
        <title>Genome Sequencing of the methanotroph Methylovulum psychrotolerants str. HV10-M2 isolated from a high-altitude environment.</title>
        <authorList>
            <person name="Mateos-Rivera A."/>
        </authorList>
    </citation>
    <scope>NUCLEOTIDE SEQUENCE [LARGE SCALE GENOMIC DNA]</scope>
    <source>
        <strain evidence="13 14">HV10_M2</strain>
    </source>
</reference>
<dbReference type="Pfam" id="PF12019">
    <property type="entry name" value="GspH"/>
    <property type="match status" value="1"/>
</dbReference>
<dbReference type="GO" id="GO:0015627">
    <property type="term" value="C:type II protein secretion system complex"/>
    <property type="evidence" value="ECO:0007669"/>
    <property type="project" value="InterPro"/>
</dbReference>
<feature type="domain" description="General secretion pathway GspH" evidence="12">
    <location>
        <begin position="60"/>
        <end position="193"/>
    </location>
</feature>
<keyword evidence="3" id="KW-1003">Cell membrane</keyword>
<keyword evidence="7 11" id="KW-1133">Transmembrane helix</keyword>
<gene>
    <name evidence="13" type="ORF">CEK71_15420</name>
</gene>
<sequence>MIASTCFVASLPVCHPKGRLLAGFGLIELMITLVIASIFLGLALPSFKKLTSDTRLTAYTNDFMTALLQAKSEAVKRDAAVTVLSASGTPGQWEAGWYVYVNASPFTNGGVGNFDLANDSLCLPDQNCLLRVHDPLSGGYTLRTVTGGTPFDMVITYVGNGLTLIAPIQETFTLCDGTQDNTQSRQIAINAIGRARSSSGTGNCP</sequence>
<comment type="similarity">
    <text evidence="9">Belongs to the GSP H family.</text>
</comment>
<evidence type="ECO:0000256" key="9">
    <source>
        <dbReference type="ARBA" id="ARBA00025772"/>
    </source>
</evidence>
<dbReference type="InterPro" id="IPR012902">
    <property type="entry name" value="N_methyl_site"/>
</dbReference>
<dbReference type="InterPro" id="IPR045584">
    <property type="entry name" value="Pilin-like"/>
</dbReference>
<evidence type="ECO:0000256" key="6">
    <source>
        <dbReference type="ARBA" id="ARBA00022692"/>
    </source>
</evidence>
<feature type="transmembrane region" description="Helical" evidence="11">
    <location>
        <begin position="26"/>
        <end position="47"/>
    </location>
</feature>
<keyword evidence="14" id="KW-1185">Reference proteome</keyword>
<comment type="subcellular location">
    <subcellularLocation>
        <location evidence="1">Cell inner membrane</location>
        <topology evidence="1">Single-pass membrane protein</topology>
    </subcellularLocation>
</comment>
<keyword evidence="5" id="KW-0997">Cell inner membrane</keyword>
<evidence type="ECO:0000256" key="11">
    <source>
        <dbReference type="SAM" id="Phobius"/>
    </source>
</evidence>
<organism evidence="13 14">
    <name type="scientific">Methylovulum psychrotolerans</name>
    <dbReference type="NCBI Taxonomy" id="1704499"/>
    <lineage>
        <taxon>Bacteria</taxon>
        <taxon>Pseudomonadati</taxon>
        <taxon>Pseudomonadota</taxon>
        <taxon>Gammaproteobacteria</taxon>
        <taxon>Methylococcales</taxon>
        <taxon>Methylococcaceae</taxon>
        <taxon>Methylovulum</taxon>
    </lineage>
</organism>
<dbReference type="GO" id="GO:0015628">
    <property type="term" value="P:protein secretion by the type II secretion system"/>
    <property type="evidence" value="ECO:0007669"/>
    <property type="project" value="InterPro"/>
</dbReference>
<evidence type="ECO:0000313" key="13">
    <source>
        <dbReference type="EMBL" id="ASF47341.1"/>
    </source>
</evidence>
<accession>A0A1Z4C1F5</accession>
<protein>
    <recommendedName>
        <fullName evidence="2">Type II secretion system protein H</fullName>
    </recommendedName>
    <alternativeName>
        <fullName evidence="10">General secretion pathway protein H</fullName>
    </alternativeName>
</protein>
<keyword evidence="6 11" id="KW-0812">Transmembrane</keyword>
<dbReference type="SUPFAM" id="SSF54523">
    <property type="entry name" value="Pili subunits"/>
    <property type="match status" value="1"/>
</dbReference>
<dbReference type="OrthoDB" id="2313614at2"/>
<dbReference type="Proteomes" id="UP000197019">
    <property type="component" value="Chromosome"/>
</dbReference>
<dbReference type="NCBIfam" id="TIGR02532">
    <property type="entry name" value="IV_pilin_GFxxxE"/>
    <property type="match status" value="1"/>
</dbReference>
<evidence type="ECO:0000256" key="2">
    <source>
        <dbReference type="ARBA" id="ARBA00021549"/>
    </source>
</evidence>
<keyword evidence="8 11" id="KW-0472">Membrane</keyword>